<dbReference type="InterPro" id="IPR012292">
    <property type="entry name" value="Globin/Proto"/>
</dbReference>
<dbReference type="AlphaFoldDB" id="A0A814DHS4"/>
<comment type="caution">
    <text evidence="2">The sequence shown here is derived from an EMBL/GenBank/DDBJ whole genome shotgun (WGS) entry which is preliminary data.</text>
</comment>
<dbReference type="PANTHER" id="PTHR42071:SF1">
    <property type="entry name" value="GLOBIN-SENSOR DOMAIN-CONTAINING PROTEIN"/>
    <property type="match status" value="1"/>
</dbReference>
<dbReference type="Gene3D" id="1.10.490.10">
    <property type="entry name" value="Globins"/>
    <property type="match status" value="1"/>
</dbReference>
<dbReference type="InterPro" id="IPR044398">
    <property type="entry name" value="Globin-sensor_dom"/>
</dbReference>
<dbReference type="EMBL" id="CAJNON010000094">
    <property type="protein sequence ID" value="CAF0955629.1"/>
    <property type="molecule type" value="Genomic_DNA"/>
</dbReference>
<protein>
    <recommendedName>
        <fullName evidence="1">Globin-sensor domain-containing protein</fullName>
    </recommendedName>
</protein>
<dbReference type="GO" id="GO:0019825">
    <property type="term" value="F:oxygen binding"/>
    <property type="evidence" value="ECO:0007669"/>
    <property type="project" value="InterPro"/>
</dbReference>
<dbReference type="Pfam" id="PF11563">
    <property type="entry name" value="Protoglobin"/>
    <property type="match status" value="1"/>
</dbReference>
<organism evidence="2 3">
    <name type="scientific">Adineta steineri</name>
    <dbReference type="NCBI Taxonomy" id="433720"/>
    <lineage>
        <taxon>Eukaryota</taxon>
        <taxon>Metazoa</taxon>
        <taxon>Spiralia</taxon>
        <taxon>Gnathifera</taxon>
        <taxon>Rotifera</taxon>
        <taxon>Eurotatoria</taxon>
        <taxon>Bdelloidea</taxon>
        <taxon>Adinetida</taxon>
        <taxon>Adinetidae</taxon>
        <taxon>Adineta</taxon>
    </lineage>
</organism>
<dbReference type="GO" id="GO:0020037">
    <property type="term" value="F:heme binding"/>
    <property type="evidence" value="ECO:0007669"/>
    <property type="project" value="InterPro"/>
</dbReference>
<evidence type="ECO:0000313" key="3">
    <source>
        <dbReference type="Proteomes" id="UP000663891"/>
    </source>
</evidence>
<name>A0A814DHS4_9BILA</name>
<dbReference type="Proteomes" id="UP000663891">
    <property type="component" value="Unassembled WGS sequence"/>
</dbReference>
<dbReference type="OrthoDB" id="10027058at2759"/>
<accession>A0A814DHS4</accession>
<gene>
    <name evidence="2" type="ORF">VCS650_LOCUS12317</name>
</gene>
<proteinExistence type="predicted"/>
<dbReference type="PANTHER" id="PTHR42071">
    <property type="entry name" value="PROTOGLOBIN DOMAIN-CONTAINING PROTEIN"/>
    <property type="match status" value="1"/>
</dbReference>
<sequence>MAVHIDKNRLNVDLRYRFDYISKCIDFTSLDIHLLNTLTPIIIPLLPDIVEKVYKKLYSSDVTQNYFLLPNDGFEQFSPNKEFGTTLISVQVDYRKDMLSVYLRHVLAEQEWNDTFLQYLSRVGEIHTNKGGAISINVDYIHINTLLSFLETTFIGIIWDTEKIDEKEKLDTLRAINKFFWIQNDFFTMHYGASIKERPASNVSPVHFSKCCFH</sequence>
<feature type="domain" description="Globin-sensor" evidence="1">
    <location>
        <begin position="16"/>
        <end position="193"/>
    </location>
</feature>
<reference evidence="2" key="1">
    <citation type="submission" date="2021-02" db="EMBL/GenBank/DDBJ databases">
        <authorList>
            <person name="Nowell W R."/>
        </authorList>
    </citation>
    <scope>NUCLEOTIDE SEQUENCE</scope>
</reference>
<evidence type="ECO:0000313" key="2">
    <source>
        <dbReference type="EMBL" id="CAF0955629.1"/>
    </source>
</evidence>
<evidence type="ECO:0000259" key="1">
    <source>
        <dbReference type="Pfam" id="PF11563"/>
    </source>
</evidence>